<evidence type="ECO:0000256" key="1">
    <source>
        <dbReference type="ARBA" id="ARBA00004370"/>
    </source>
</evidence>
<evidence type="ECO:0000256" key="12">
    <source>
        <dbReference type="ARBA" id="ARBA00023049"/>
    </source>
</evidence>
<keyword evidence="4 15" id="KW-0645">Protease</keyword>
<feature type="transmembrane region" description="Helical" evidence="15">
    <location>
        <begin position="118"/>
        <end position="140"/>
    </location>
</feature>
<dbReference type="FunFam" id="1.10.8.60:FF:000001">
    <property type="entry name" value="ATP-dependent zinc metalloprotease FtsH"/>
    <property type="match status" value="1"/>
</dbReference>
<dbReference type="Pfam" id="PF01434">
    <property type="entry name" value="Peptidase_M41"/>
    <property type="match status" value="1"/>
</dbReference>
<dbReference type="InterPro" id="IPR003959">
    <property type="entry name" value="ATPase_AAA_core"/>
</dbReference>
<evidence type="ECO:0000313" key="20">
    <source>
        <dbReference type="Proteomes" id="UP000295294"/>
    </source>
</evidence>
<evidence type="ECO:0000313" key="19">
    <source>
        <dbReference type="EMBL" id="QBY55801.1"/>
    </source>
</evidence>
<keyword evidence="8 15" id="KW-0378">Hydrolase</keyword>
<sequence>MEPRQQFSLWYILAAVTAILVLQSFFTPSHVQTLPYSDFKVLLKAGKLKNVTLGEGIITGTLNTDGVESLLPKQQVDEMLQQGKGDHAFSTVRVNDPVLVQELETAKVRFVGQADNKWIGMLLSWVVPALLFFAVWSFLIKRVGGAASGMMEIGKSKAKVYMQKETGVTFADVAGIDEAKEELAEIVNFLKDPQRYRRLGGKIPKGVLLLGAPGTGKTLLAKAVAGEAGVPFFSMSGSEFVEMFVGVGAARVRDLFNQAETKAPCIIFIDELDALGKTRALNAMSGNDEREQTLNQLLVQMDGFDTNKGVIIMAATNRPEILDPALLRPGRFDRHIALDRPDLKGREQILKVHSKNVTLAPGVELTKLAARTPGFAGADLANLVNEAALLAARKGKDAVDMADFDEALDRIIGGLEKKNRVMNAQEKETIAYHEAGHAIVAELRPRADRVSKVSIIPRGVAALGYTQQTPTEDRYLLKQSELLERLDVLLGGRMAEQLVFGDVSTGAQNDLQRATDMARRMITQFGMSEQLGLATYEDLPNPLLNGAGLMPRERKEYSENTAQIIDAEVRKILGDASQRVKQTLLAHRHKLDALAKLLLEQEVVDRPALELLLSEKVTPLTPGKPHPAKPDGHDSRKVNHENEGK</sequence>
<dbReference type="NCBIfam" id="TIGR01241">
    <property type="entry name" value="FtsH_fam"/>
    <property type="match status" value="1"/>
</dbReference>
<reference evidence="19 20" key="1">
    <citation type="submission" date="2019-03" db="EMBL/GenBank/DDBJ databases">
        <title>Efficiently degradation of phenoxyalkanoic acid herbicides by Cupriavidus oxalaticus strain X32.</title>
        <authorList>
            <person name="Sheng X."/>
        </authorList>
    </citation>
    <scope>NUCLEOTIDE SEQUENCE [LARGE SCALE GENOMIC DNA]</scope>
    <source>
        <strain evidence="19 20">X32</strain>
        <plasmid evidence="19 20">unnamed1</plasmid>
    </source>
</reference>
<feature type="domain" description="AAA+ ATPase" evidence="18">
    <location>
        <begin position="203"/>
        <end position="342"/>
    </location>
</feature>
<dbReference type="Pfam" id="PF00004">
    <property type="entry name" value="AAA"/>
    <property type="match status" value="1"/>
</dbReference>
<dbReference type="Gene3D" id="3.40.50.300">
    <property type="entry name" value="P-loop containing nucleotide triphosphate hydrolases"/>
    <property type="match status" value="1"/>
</dbReference>
<dbReference type="InterPro" id="IPR041569">
    <property type="entry name" value="AAA_lid_3"/>
</dbReference>
<feature type="region of interest" description="Disordered" evidence="17">
    <location>
        <begin position="616"/>
        <end position="645"/>
    </location>
</feature>
<keyword evidence="12 15" id="KW-0482">Metalloprotease</keyword>
<dbReference type="KEGG" id="cox:E0W60_33110"/>
<dbReference type="SUPFAM" id="SSF52540">
    <property type="entry name" value="P-loop containing nucleoside triphosphate hydrolases"/>
    <property type="match status" value="1"/>
</dbReference>
<dbReference type="Proteomes" id="UP000295294">
    <property type="component" value="Plasmid unnamed1"/>
</dbReference>
<keyword evidence="13 15" id="KW-0472">Membrane</keyword>
<evidence type="ECO:0000256" key="8">
    <source>
        <dbReference type="ARBA" id="ARBA00022801"/>
    </source>
</evidence>
<dbReference type="FunFam" id="1.20.58.760:FF:000001">
    <property type="entry name" value="ATP-dependent zinc metalloprotease FtsH"/>
    <property type="match status" value="1"/>
</dbReference>
<comment type="cofactor">
    <cofactor evidence="15">
        <name>Zn(2+)</name>
        <dbReference type="ChEBI" id="CHEBI:29105"/>
    </cofactor>
    <text evidence="15">Binds 1 zinc ion per subunit.</text>
</comment>
<evidence type="ECO:0000256" key="9">
    <source>
        <dbReference type="ARBA" id="ARBA00022833"/>
    </source>
</evidence>
<accession>A0A4P7LTI8</accession>
<keyword evidence="19" id="KW-0614">Plasmid</keyword>
<evidence type="ECO:0000256" key="15">
    <source>
        <dbReference type="HAMAP-Rule" id="MF_01458"/>
    </source>
</evidence>
<dbReference type="SUPFAM" id="SSF140990">
    <property type="entry name" value="FtsH protease domain-like"/>
    <property type="match status" value="1"/>
</dbReference>
<dbReference type="PANTHER" id="PTHR23076">
    <property type="entry name" value="METALLOPROTEASE M41 FTSH"/>
    <property type="match status" value="1"/>
</dbReference>
<keyword evidence="11 15" id="KW-1133">Transmembrane helix</keyword>
<feature type="binding site" evidence="15">
    <location>
        <position position="437"/>
    </location>
    <ligand>
        <name>Zn(2+)</name>
        <dbReference type="ChEBI" id="CHEBI:29105"/>
        <note>catalytic</note>
    </ligand>
</feature>
<dbReference type="RefSeq" id="WP_135706996.1">
    <property type="nucleotide sequence ID" value="NZ_CP038636.1"/>
</dbReference>
<dbReference type="OrthoDB" id="9809379at2"/>
<dbReference type="GO" id="GO:0006508">
    <property type="term" value="P:proteolysis"/>
    <property type="evidence" value="ECO:0007669"/>
    <property type="project" value="UniProtKB-KW"/>
</dbReference>
<dbReference type="GO" id="GO:0016887">
    <property type="term" value="F:ATP hydrolysis activity"/>
    <property type="evidence" value="ECO:0007669"/>
    <property type="project" value="UniProtKB-UniRule"/>
</dbReference>
<evidence type="ECO:0000256" key="10">
    <source>
        <dbReference type="ARBA" id="ARBA00022840"/>
    </source>
</evidence>
<dbReference type="PANTHER" id="PTHR23076:SF97">
    <property type="entry name" value="ATP-DEPENDENT ZINC METALLOPROTEASE YME1L1"/>
    <property type="match status" value="1"/>
</dbReference>
<dbReference type="InterPro" id="IPR003960">
    <property type="entry name" value="ATPase_AAA_CS"/>
</dbReference>
<evidence type="ECO:0000256" key="6">
    <source>
        <dbReference type="ARBA" id="ARBA00022723"/>
    </source>
</evidence>
<name>A0A4P7LTI8_9BURK</name>
<evidence type="ECO:0000256" key="17">
    <source>
        <dbReference type="SAM" id="MobiDB-lite"/>
    </source>
</evidence>
<keyword evidence="3 15" id="KW-1003">Cell membrane</keyword>
<dbReference type="FunFam" id="3.40.50.300:FF:000001">
    <property type="entry name" value="ATP-dependent zinc metalloprotease FtsH"/>
    <property type="match status" value="1"/>
</dbReference>
<dbReference type="EC" id="3.4.24.-" evidence="15"/>
<comment type="similarity">
    <text evidence="14 15">In the central section; belongs to the AAA ATPase family.</text>
</comment>
<dbReference type="Pfam" id="PF17862">
    <property type="entry name" value="AAA_lid_3"/>
    <property type="match status" value="1"/>
</dbReference>
<keyword evidence="10 15" id="KW-0067">ATP-binding</keyword>
<evidence type="ECO:0000256" key="11">
    <source>
        <dbReference type="ARBA" id="ARBA00022989"/>
    </source>
</evidence>
<evidence type="ECO:0000256" key="3">
    <source>
        <dbReference type="ARBA" id="ARBA00022475"/>
    </source>
</evidence>
<dbReference type="InterPro" id="IPR003593">
    <property type="entry name" value="AAA+_ATPase"/>
</dbReference>
<dbReference type="Pfam" id="PF06480">
    <property type="entry name" value="FtsH_ext"/>
    <property type="match status" value="1"/>
</dbReference>
<dbReference type="InterPro" id="IPR037219">
    <property type="entry name" value="Peptidase_M41-like"/>
</dbReference>
<dbReference type="InterPro" id="IPR000642">
    <property type="entry name" value="Peptidase_M41"/>
</dbReference>
<feature type="transmembrane region" description="Helical" evidence="15">
    <location>
        <begin position="7"/>
        <end position="26"/>
    </location>
</feature>
<feature type="binding site" evidence="15">
    <location>
        <begin position="211"/>
        <end position="218"/>
    </location>
    <ligand>
        <name>ATP</name>
        <dbReference type="ChEBI" id="CHEBI:30616"/>
    </ligand>
</feature>
<dbReference type="PROSITE" id="PS00674">
    <property type="entry name" value="AAA"/>
    <property type="match status" value="1"/>
</dbReference>
<keyword evidence="6 15" id="KW-0479">Metal-binding</keyword>
<dbReference type="CDD" id="cd19501">
    <property type="entry name" value="RecA-like_FtsH"/>
    <property type="match status" value="1"/>
</dbReference>
<dbReference type="GO" id="GO:0004176">
    <property type="term" value="F:ATP-dependent peptidase activity"/>
    <property type="evidence" value="ECO:0007669"/>
    <property type="project" value="InterPro"/>
</dbReference>
<feature type="active site" evidence="15">
    <location>
        <position position="434"/>
    </location>
</feature>
<dbReference type="HAMAP" id="MF_01458">
    <property type="entry name" value="FtsH"/>
    <property type="match status" value="1"/>
</dbReference>
<dbReference type="GO" id="GO:0005524">
    <property type="term" value="F:ATP binding"/>
    <property type="evidence" value="ECO:0007669"/>
    <property type="project" value="UniProtKB-UniRule"/>
</dbReference>
<protein>
    <recommendedName>
        <fullName evidence="15">ATP-dependent zinc metalloprotease FtsH</fullName>
        <ecNumber evidence="15">3.4.24.-</ecNumber>
    </recommendedName>
</protein>
<evidence type="ECO:0000256" key="14">
    <source>
        <dbReference type="ARBA" id="ARBA00061570"/>
    </source>
</evidence>
<evidence type="ECO:0000259" key="18">
    <source>
        <dbReference type="SMART" id="SM00382"/>
    </source>
</evidence>
<proteinExistence type="inferred from homology"/>
<feature type="binding site" evidence="15">
    <location>
        <position position="433"/>
    </location>
    <ligand>
        <name>Zn(2+)</name>
        <dbReference type="ChEBI" id="CHEBI:29105"/>
        <note>catalytic</note>
    </ligand>
</feature>
<geneLocation type="plasmid" evidence="19">
    <name>unnamed1</name>
</geneLocation>
<dbReference type="GO" id="GO:0005886">
    <property type="term" value="C:plasma membrane"/>
    <property type="evidence" value="ECO:0007669"/>
    <property type="project" value="UniProtKB-SubCell"/>
</dbReference>
<comment type="similarity">
    <text evidence="16">Belongs to the AAA ATPase family.</text>
</comment>
<dbReference type="SMART" id="SM00382">
    <property type="entry name" value="AAA"/>
    <property type="match status" value="1"/>
</dbReference>
<dbReference type="GO" id="GO:0030163">
    <property type="term" value="P:protein catabolic process"/>
    <property type="evidence" value="ECO:0007669"/>
    <property type="project" value="UniProtKB-UniRule"/>
</dbReference>
<comment type="subcellular location">
    <subcellularLocation>
        <location evidence="15">Cell membrane</location>
        <topology evidence="15">Multi-pass membrane protein</topology>
        <orientation evidence="15">Cytoplasmic side</orientation>
    </subcellularLocation>
    <subcellularLocation>
        <location evidence="1">Membrane</location>
    </subcellularLocation>
</comment>
<evidence type="ECO:0000256" key="4">
    <source>
        <dbReference type="ARBA" id="ARBA00022670"/>
    </source>
</evidence>
<dbReference type="GO" id="GO:0008270">
    <property type="term" value="F:zinc ion binding"/>
    <property type="evidence" value="ECO:0007669"/>
    <property type="project" value="UniProtKB-UniRule"/>
</dbReference>
<dbReference type="GO" id="GO:0004222">
    <property type="term" value="F:metalloendopeptidase activity"/>
    <property type="evidence" value="ECO:0007669"/>
    <property type="project" value="InterPro"/>
</dbReference>
<feature type="binding site" evidence="15">
    <location>
        <position position="510"/>
    </location>
    <ligand>
        <name>Zn(2+)</name>
        <dbReference type="ChEBI" id="CHEBI:29105"/>
        <note>catalytic</note>
    </ligand>
</feature>
<dbReference type="AlphaFoldDB" id="A0A4P7LTI8"/>
<dbReference type="InterPro" id="IPR027417">
    <property type="entry name" value="P-loop_NTPase"/>
</dbReference>
<evidence type="ECO:0000256" key="2">
    <source>
        <dbReference type="ARBA" id="ARBA00010044"/>
    </source>
</evidence>
<dbReference type="InterPro" id="IPR005936">
    <property type="entry name" value="FtsH"/>
</dbReference>
<dbReference type="Gene3D" id="1.10.8.60">
    <property type="match status" value="1"/>
</dbReference>
<gene>
    <name evidence="15" type="primary">ftsH</name>
    <name evidence="19" type="ORF">E0W60_33110</name>
</gene>
<dbReference type="Gene3D" id="3.30.720.210">
    <property type="match status" value="1"/>
</dbReference>
<feature type="compositionally biased region" description="Basic and acidic residues" evidence="17">
    <location>
        <begin position="628"/>
        <end position="645"/>
    </location>
</feature>
<comment type="similarity">
    <text evidence="2 15">In the C-terminal section; belongs to the peptidase M41 family.</text>
</comment>
<dbReference type="EMBL" id="CP038636">
    <property type="protein sequence ID" value="QBY55801.1"/>
    <property type="molecule type" value="Genomic_DNA"/>
</dbReference>
<organism evidence="19 20">
    <name type="scientific">Cupriavidus oxalaticus</name>
    <dbReference type="NCBI Taxonomy" id="96344"/>
    <lineage>
        <taxon>Bacteria</taxon>
        <taxon>Pseudomonadati</taxon>
        <taxon>Pseudomonadota</taxon>
        <taxon>Betaproteobacteria</taxon>
        <taxon>Burkholderiales</taxon>
        <taxon>Burkholderiaceae</taxon>
        <taxon>Cupriavidus</taxon>
    </lineage>
</organism>
<evidence type="ECO:0000256" key="13">
    <source>
        <dbReference type="ARBA" id="ARBA00023136"/>
    </source>
</evidence>
<keyword evidence="9 15" id="KW-0862">Zinc</keyword>
<dbReference type="Gene3D" id="1.20.58.760">
    <property type="entry name" value="Peptidase M41"/>
    <property type="match status" value="1"/>
</dbReference>
<comment type="function">
    <text evidence="15">Acts as a processive, ATP-dependent zinc metallopeptidase for both cytoplasmic and membrane proteins. Plays a role in the quality control of integral membrane proteins.</text>
</comment>
<dbReference type="InterPro" id="IPR011546">
    <property type="entry name" value="Pept_M41_FtsH_extracell"/>
</dbReference>
<evidence type="ECO:0000256" key="5">
    <source>
        <dbReference type="ARBA" id="ARBA00022692"/>
    </source>
</evidence>
<evidence type="ECO:0000256" key="7">
    <source>
        <dbReference type="ARBA" id="ARBA00022741"/>
    </source>
</evidence>
<keyword evidence="5 15" id="KW-0812">Transmembrane</keyword>
<evidence type="ECO:0000256" key="16">
    <source>
        <dbReference type="RuleBase" id="RU003651"/>
    </source>
</evidence>
<keyword evidence="7 15" id="KW-0547">Nucleotide-binding</keyword>
<comment type="subunit">
    <text evidence="15">Homohexamer.</text>
</comment>